<keyword evidence="4" id="KW-0813">Transport</keyword>
<evidence type="ECO:0000313" key="11">
    <source>
        <dbReference type="EMBL" id="PAA56379.1"/>
    </source>
</evidence>
<dbReference type="GO" id="GO:0005788">
    <property type="term" value="C:endoplasmic reticulum lumen"/>
    <property type="evidence" value="ECO:0007669"/>
    <property type="project" value="UniProtKB-SubCell"/>
</dbReference>
<dbReference type="STRING" id="282301.A0A267E6E4"/>
<organism evidence="11 12">
    <name type="scientific">Macrostomum lignano</name>
    <dbReference type="NCBI Taxonomy" id="282301"/>
    <lineage>
        <taxon>Eukaryota</taxon>
        <taxon>Metazoa</taxon>
        <taxon>Spiralia</taxon>
        <taxon>Lophotrochozoa</taxon>
        <taxon>Platyhelminthes</taxon>
        <taxon>Rhabditophora</taxon>
        <taxon>Macrostomorpha</taxon>
        <taxon>Macrostomida</taxon>
        <taxon>Macrostomidae</taxon>
        <taxon>Macrostomum</taxon>
    </lineage>
</organism>
<evidence type="ECO:0000256" key="9">
    <source>
        <dbReference type="ARBA" id="ARBA00023180"/>
    </source>
</evidence>
<dbReference type="InterPro" id="IPR050693">
    <property type="entry name" value="Hsp70_NEF-Inhibitors"/>
</dbReference>
<dbReference type="Proteomes" id="UP000215902">
    <property type="component" value="Unassembled WGS sequence"/>
</dbReference>
<proteinExistence type="inferred from homology"/>
<dbReference type="GO" id="GO:0015031">
    <property type="term" value="P:protein transport"/>
    <property type="evidence" value="ECO:0007669"/>
    <property type="project" value="UniProtKB-KW"/>
</dbReference>
<evidence type="ECO:0000256" key="2">
    <source>
        <dbReference type="ARBA" id="ARBA00010588"/>
    </source>
</evidence>
<feature type="compositionally biased region" description="Low complexity" evidence="10">
    <location>
        <begin position="98"/>
        <end position="114"/>
    </location>
</feature>
<keyword evidence="9" id="KW-0325">Glycoprotein</keyword>
<comment type="similarity">
    <text evidence="2">Belongs to the SIL1 family.</text>
</comment>
<feature type="region of interest" description="Disordered" evidence="10">
    <location>
        <begin position="94"/>
        <end position="144"/>
    </location>
</feature>
<evidence type="ECO:0000256" key="5">
    <source>
        <dbReference type="ARBA" id="ARBA00022729"/>
    </source>
</evidence>
<dbReference type="OrthoDB" id="448649at2759"/>
<keyword evidence="12" id="KW-1185">Reference proteome</keyword>
<dbReference type="PANTHER" id="PTHR19316">
    <property type="entry name" value="PROTEIN FOLDING REGULATOR"/>
    <property type="match status" value="1"/>
</dbReference>
<dbReference type="InterPro" id="IPR016024">
    <property type="entry name" value="ARM-type_fold"/>
</dbReference>
<keyword evidence="7" id="KW-0653">Protein transport</keyword>
<sequence>MLILFSSAASSRHLVVAKQAVILLLALATIVCLLQVPVSVHCKRHSVAIDTKSTPESVGSDFVATEDWQVVQPGQRIPPGLHVRMNIQTGHTEARLMPPSNANDNPASASNLPALVANDNKDPSTGDEDAAKEEKNNNIGGLSGQALREALSSRRMKEALKKIKAENLASGQTGDQDGESIVQQFRSYEDLKSDFAKINAGIKTDLEVIKELLAEWRRSTADRANRIRILSEFEYHLRQIDNAQNFVQLGGLELLMSQINGTFSNGSESVDNESAAAALRVLAACCQGNAPVQVAAIKAGFLPVLLRAMLAGSGLEQQTRSASVLALASLCRNFPLAQTVLLKSGGLAALRSAFDSRDTDRARVLRIVTLLSDMALEAAEAEAHAASAGGASSAAASERHRQYQQVSVAKAIAETGWCSSITRLLNFQDHDAVEKTVTAMSNLFDVCGREFASNDGAQSTIAALDELVGRYERLAKEELEEEGAAGYFEQMRQRVGLLKQRLAEAGGASVRSEL</sequence>
<evidence type="ECO:0000256" key="3">
    <source>
        <dbReference type="ARBA" id="ARBA00015352"/>
    </source>
</evidence>
<evidence type="ECO:0000256" key="1">
    <source>
        <dbReference type="ARBA" id="ARBA00004319"/>
    </source>
</evidence>
<protein>
    <recommendedName>
        <fullName evidence="3">Nucleotide exchange factor SIL1</fullName>
    </recommendedName>
</protein>
<keyword evidence="5" id="KW-0732">Signal</keyword>
<accession>A0A267E6E4</accession>
<dbReference type="GO" id="GO:0000774">
    <property type="term" value="F:adenyl-nucleotide exchange factor activity"/>
    <property type="evidence" value="ECO:0007669"/>
    <property type="project" value="TreeGrafter"/>
</dbReference>
<evidence type="ECO:0000256" key="10">
    <source>
        <dbReference type="SAM" id="MobiDB-lite"/>
    </source>
</evidence>
<dbReference type="Gene3D" id="1.25.10.10">
    <property type="entry name" value="Leucine-rich Repeat Variant"/>
    <property type="match status" value="1"/>
</dbReference>
<gene>
    <name evidence="11" type="ORF">BOX15_Mlig029292g2</name>
</gene>
<comment type="subcellular location">
    <subcellularLocation>
        <location evidence="1">Endoplasmic reticulum lumen</location>
    </subcellularLocation>
</comment>
<dbReference type="PANTHER" id="PTHR19316:SF35">
    <property type="entry name" value="NUCLEOTIDE EXCHANGE FACTOR SIL1"/>
    <property type="match status" value="1"/>
</dbReference>
<keyword evidence="8" id="KW-0811">Translocation</keyword>
<comment type="caution">
    <text evidence="11">The sequence shown here is derived from an EMBL/GenBank/DDBJ whole genome shotgun (WGS) entry which is preliminary data.</text>
</comment>
<dbReference type="SUPFAM" id="SSF48371">
    <property type="entry name" value="ARM repeat"/>
    <property type="match status" value="1"/>
</dbReference>
<evidence type="ECO:0000256" key="4">
    <source>
        <dbReference type="ARBA" id="ARBA00022448"/>
    </source>
</evidence>
<dbReference type="InterPro" id="IPR011989">
    <property type="entry name" value="ARM-like"/>
</dbReference>
<evidence type="ECO:0000256" key="8">
    <source>
        <dbReference type="ARBA" id="ARBA00023010"/>
    </source>
</evidence>
<dbReference type="AlphaFoldDB" id="A0A267E6E4"/>
<reference evidence="11 12" key="1">
    <citation type="submission" date="2017-06" db="EMBL/GenBank/DDBJ databases">
        <title>A platform for efficient transgenesis in Macrostomum lignano, a flatworm model organism for stem cell research.</title>
        <authorList>
            <person name="Berezikov E."/>
        </authorList>
    </citation>
    <scope>NUCLEOTIDE SEQUENCE [LARGE SCALE GENOMIC DNA]</scope>
    <source>
        <strain evidence="11">DV1</strain>
        <tissue evidence="11">Whole organism</tissue>
    </source>
</reference>
<evidence type="ECO:0000313" key="12">
    <source>
        <dbReference type="Proteomes" id="UP000215902"/>
    </source>
</evidence>
<dbReference type="EMBL" id="NIVC01002627">
    <property type="protein sequence ID" value="PAA56379.1"/>
    <property type="molecule type" value="Genomic_DNA"/>
</dbReference>
<evidence type="ECO:0000256" key="7">
    <source>
        <dbReference type="ARBA" id="ARBA00022927"/>
    </source>
</evidence>
<keyword evidence="6" id="KW-0256">Endoplasmic reticulum</keyword>
<name>A0A267E6E4_9PLAT</name>
<evidence type="ECO:0000256" key="6">
    <source>
        <dbReference type="ARBA" id="ARBA00022824"/>
    </source>
</evidence>